<evidence type="ECO:0000256" key="2">
    <source>
        <dbReference type="ARBA" id="ARBA00008945"/>
    </source>
</evidence>
<evidence type="ECO:0000259" key="10">
    <source>
        <dbReference type="PROSITE" id="PS50881"/>
    </source>
</evidence>
<gene>
    <name evidence="8 11" type="primary">rpsE</name>
    <name evidence="11" type="ORF">Poly21_40910</name>
</gene>
<keyword evidence="6 8" id="KW-0687">Ribonucleoprotein</keyword>
<dbReference type="SUPFAM" id="SSF54211">
    <property type="entry name" value="Ribosomal protein S5 domain 2-like"/>
    <property type="match status" value="1"/>
</dbReference>
<name>A0A5C6BX76_9BACT</name>
<organism evidence="11 12">
    <name type="scientific">Allorhodopirellula heiligendammensis</name>
    <dbReference type="NCBI Taxonomy" id="2714739"/>
    <lineage>
        <taxon>Bacteria</taxon>
        <taxon>Pseudomonadati</taxon>
        <taxon>Planctomycetota</taxon>
        <taxon>Planctomycetia</taxon>
        <taxon>Pirellulales</taxon>
        <taxon>Pirellulaceae</taxon>
        <taxon>Allorhodopirellula</taxon>
    </lineage>
</organism>
<dbReference type="AlphaFoldDB" id="A0A5C6BX76"/>
<protein>
    <recommendedName>
        <fullName evidence="7 8">Small ribosomal subunit protein uS5</fullName>
    </recommendedName>
</protein>
<evidence type="ECO:0000313" key="11">
    <source>
        <dbReference type="EMBL" id="TWU16883.1"/>
    </source>
</evidence>
<dbReference type="GO" id="GO:0015935">
    <property type="term" value="C:small ribosomal subunit"/>
    <property type="evidence" value="ECO:0007669"/>
    <property type="project" value="InterPro"/>
</dbReference>
<dbReference type="GO" id="GO:0042254">
    <property type="term" value="P:ribosome biogenesis"/>
    <property type="evidence" value="ECO:0007669"/>
    <property type="project" value="UniProtKB-ARBA"/>
</dbReference>
<comment type="function">
    <text evidence="8">With S4 and S12 plays an important role in translational accuracy.</text>
</comment>
<dbReference type="PANTHER" id="PTHR48277">
    <property type="entry name" value="MITOCHONDRIAL RIBOSOMAL PROTEIN S5"/>
    <property type="match status" value="1"/>
</dbReference>
<dbReference type="RefSeq" id="WP_146408426.1">
    <property type="nucleotide sequence ID" value="NZ_SJPU01000002.1"/>
</dbReference>
<evidence type="ECO:0000256" key="1">
    <source>
        <dbReference type="ARBA" id="ARBA00003093"/>
    </source>
</evidence>
<dbReference type="InterPro" id="IPR013810">
    <property type="entry name" value="Ribosomal_uS5_N"/>
</dbReference>
<dbReference type="GO" id="GO:0003735">
    <property type="term" value="F:structural constituent of ribosome"/>
    <property type="evidence" value="ECO:0007669"/>
    <property type="project" value="UniProtKB-UniRule"/>
</dbReference>
<dbReference type="GO" id="GO:0006412">
    <property type="term" value="P:translation"/>
    <property type="evidence" value="ECO:0007669"/>
    <property type="project" value="UniProtKB-UniRule"/>
</dbReference>
<dbReference type="PROSITE" id="PS00585">
    <property type="entry name" value="RIBOSOMAL_S5"/>
    <property type="match status" value="1"/>
</dbReference>
<comment type="subunit">
    <text evidence="8">Part of the 30S ribosomal subunit. Contacts proteins S4 and S8.</text>
</comment>
<evidence type="ECO:0000256" key="3">
    <source>
        <dbReference type="ARBA" id="ARBA00022730"/>
    </source>
</evidence>
<comment type="similarity">
    <text evidence="2 8 9">Belongs to the universal ribosomal protein uS5 family.</text>
</comment>
<comment type="domain">
    <text evidence="8">The N-terminal domain interacts with the head of the 30S subunit; the C-terminal domain interacts with the body and contacts protein S4. The interaction surface between S4 and S5 is involved in control of translational fidelity.</text>
</comment>
<proteinExistence type="inferred from homology"/>
<evidence type="ECO:0000256" key="9">
    <source>
        <dbReference type="RuleBase" id="RU003823"/>
    </source>
</evidence>
<dbReference type="Pfam" id="PF00333">
    <property type="entry name" value="Ribosomal_S5"/>
    <property type="match status" value="1"/>
</dbReference>
<dbReference type="Gene3D" id="3.30.160.20">
    <property type="match status" value="1"/>
</dbReference>
<dbReference type="FunFam" id="3.30.230.10:FF:000002">
    <property type="entry name" value="30S ribosomal protein S5"/>
    <property type="match status" value="1"/>
</dbReference>
<reference evidence="11 12" key="1">
    <citation type="journal article" date="2020" name="Antonie Van Leeuwenhoek">
        <title>Rhodopirellula heiligendammensis sp. nov., Rhodopirellula pilleata sp. nov., and Rhodopirellula solitaria sp. nov. isolated from natural or artificial marine surfaces in Northern Germany and California, USA, and emended description of the genus Rhodopirellula.</title>
        <authorList>
            <person name="Kallscheuer N."/>
            <person name="Wiegand S."/>
            <person name="Jogler M."/>
            <person name="Boedeker C."/>
            <person name="Peeters S.H."/>
            <person name="Rast P."/>
            <person name="Heuer A."/>
            <person name="Jetten M.S.M."/>
            <person name="Rohde M."/>
            <person name="Jogler C."/>
        </authorList>
    </citation>
    <scope>NUCLEOTIDE SEQUENCE [LARGE SCALE GENOMIC DNA]</scope>
    <source>
        <strain evidence="11 12">Poly21</strain>
    </source>
</reference>
<dbReference type="FunFam" id="3.30.160.20:FF:000001">
    <property type="entry name" value="30S ribosomal protein S5"/>
    <property type="match status" value="1"/>
</dbReference>
<sequence>MSNSRSNSRRSKKEEPALESGLVDRIVKIKRCAAVVKGGRRFSFAAMVVVGDTNGKVGWGYGKANEVPPSVQKATKQASRSMIEVPLVDGSIPHQVWGHFGAAKVLLIPAGAGTGIIAGQAVRAVCEACGIHDILTKSYGTNNPVTLVKATLDAMSKLRTREQIAALRGMAPEDLIEV</sequence>
<dbReference type="Proteomes" id="UP000319908">
    <property type="component" value="Unassembled WGS sequence"/>
</dbReference>
<keyword evidence="3 8" id="KW-0699">rRNA-binding</keyword>
<dbReference type="InterPro" id="IPR000851">
    <property type="entry name" value="Ribosomal_uS5"/>
</dbReference>
<dbReference type="GO" id="GO:0005737">
    <property type="term" value="C:cytoplasm"/>
    <property type="evidence" value="ECO:0007669"/>
    <property type="project" value="UniProtKB-ARBA"/>
</dbReference>
<feature type="domain" description="S5 DRBM" evidence="10">
    <location>
        <begin position="22"/>
        <end position="85"/>
    </location>
</feature>
<dbReference type="GO" id="GO:0019843">
    <property type="term" value="F:rRNA binding"/>
    <property type="evidence" value="ECO:0007669"/>
    <property type="project" value="UniProtKB-UniRule"/>
</dbReference>
<dbReference type="NCBIfam" id="TIGR01021">
    <property type="entry name" value="rpsE_bact"/>
    <property type="match status" value="1"/>
</dbReference>
<accession>A0A5C6BX76</accession>
<evidence type="ECO:0000256" key="7">
    <source>
        <dbReference type="ARBA" id="ARBA00035255"/>
    </source>
</evidence>
<evidence type="ECO:0000256" key="4">
    <source>
        <dbReference type="ARBA" id="ARBA00022884"/>
    </source>
</evidence>
<comment type="function">
    <text evidence="1 8">Located at the back of the 30S subunit body where it stabilizes the conformation of the head with respect to the body.</text>
</comment>
<dbReference type="PANTHER" id="PTHR48277:SF1">
    <property type="entry name" value="MITOCHONDRIAL RIBOSOMAL PROTEIN S5"/>
    <property type="match status" value="1"/>
</dbReference>
<keyword evidence="5 8" id="KW-0689">Ribosomal protein</keyword>
<dbReference type="InterPro" id="IPR018192">
    <property type="entry name" value="Ribosomal_uS5_N_CS"/>
</dbReference>
<dbReference type="InterPro" id="IPR020568">
    <property type="entry name" value="Ribosomal_Su5_D2-typ_SF"/>
</dbReference>
<keyword evidence="12" id="KW-1185">Reference proteome</keyword>
<dbReference type="Gene3D" id="3.30.230.10">
    <property type="match status" value="1"/>
</dbReference>
<dbReference type="Pfam" id="PF03719">
    <property type="entry name" value="Ribosomal_S5_C"/>
    <property type="match status" value="1"/>
</dbReference>
<dbReference type="HAMAP" id="MF_01307_B">
    <property type="entry name" value="Ribosomal_uS5_B"/>
    <property type="match status" value="1"/>
</dbReference>
<evidence type="ECO:0000256" key="5">
    <source>
        <dbReference type="ARBA" id="ARBA00022980"/>
    </source>
</evidence>
<comment type="caution">
    <text evidence="11">The sequence shown here is derived from an EMBL/GenBank/DDBJ whole genome shotgun (WGS) entry which is preliminary data.</text>
</comment>
<evidence type="ECO:0000313" key="12">
    <source>
        <dbReference type="Proteomes" id="UP000319908"/>
    </source>
</evidence>
<dbReference type="InterPro" id="IPR014721">
    <property type="entry name" value="Ribsml_uS5_D2-typ_fold_subgr"/>
</dbReference>
<evidence type="ECO:0000256" key="8">
    <source>
        <dbReference type="HAMAP-Rule" id="MF_01307"/>
    </source>
</evidence>
<dbReference type="SUPFAM" id="SSF54768">
    <property type="entry name" value="dsRNA-binding domain-like"/>
    <property type="match status" value="1"/>
</dbReference>
<dbReference type="OrthoDB" id="9809045at2"/>
<dbReference type="PROSITE" id="PS50881">
    <property type="entry name" value="S5_DSRBD"/>
    <property type="match status" value="1"/>
</dbReference>
<dbReference type="InterPro" id="IPR005324">
    <property type="entry name" value="Ribosomal_uS5_C"/>
</dbReference>
<keyword evidence="4 8" id="KW-0694">RNA-binding</keyword>
<dbReference type="EMBL" id="SJPU01000002">
    <property type="protein sequence ID" value="TWU16883.1"/>
    <property type="molecule type" value="Genomic_DNA"/>
</dbReference>
<dbReference type="InterPro" id="IPR005712">
    <property type="entry name" value="Ribosomal_uS5_bac-type"/>
</dbReference>
<evidence type="ECO:0000256" key="6">
    <source>
        <dbReference type="ARBA" id="ARBA00023274"/>
    </source>
</evidence>